<evidence type="ECO:0000313" key="3">
    <source>
        <dbReference type="Proteomes" id="UP000192997"/>
    </source>
</evidence>
<name>A0A1X4GBH3_9CYAN</name>
<keyword evidence="1" id="KW-1133">Transmembrane helix</keyword>
<dbReference type="Proteomes" id="UP000192997">
    <property type="component" value="Unassembled WGS sequence"/>
</dbReference>
<reference evidence="3" key="1">
    <citation type="submission" date="2017-04" db="EMBL/GenBank/DDBJ databases">
        <authorList>
            <person name="Abreu V.A."/>
            <person name="Popin R.V."/>
            <person name="Rigonato J."/>
            <person name="Andreote A.P."/>
            <person name="Schaker P.C."/>
            <person name="Hoff-Risseti C."/>
            <person name="Alvarenga D.O."/>
            <person name="Varani A.M."/>
            <person name="Fiore M.F."/>
        </authorList>
    </citation>
    <scope>NUCLEOTIDE SEQUENCE [LARGE SCALE GENOMIC DNA]</scope>
    <source>
        <strain evidence="3">CENA303</strain>
    </source>
</reference>
<accession>A0A1X4GBH3</accession>
<keyword evidence="1" id="KW-0472">Membrane</keyword>
<sequence length="73" mass="8189">MPLFFLVPVLTACITGYFFNKKNLEIAYIAGILTAVTLVVSLFLASWQLQLVLLAVIIFLSNQLLAKINIDRF</sequence>
<dbReference type="EMBL" id="NBYN01000010">
    <property type="protein sequence ID" value="OSO94519.1"/>
    <property type="molecule type" value="Genomic_DNA"/>
</dbReference>
<evidence type="ECO:0000313" key="2">
    <source>
        <dbReference type="EMBL" id="OSO94519.1"/>
    </source>
</evidence>
<feature type="transmembrane region" description="Helical" evidence="1">
    <location>
        <begin position="26"/>
        <end position="44"/>
    </location>
</feature>
<feature type="transmembrane region" description="Helical" evidence="1">
    <location>
        <begin position="51"/>
        <end position="70"/>
    </location>
</feature>
<evidence type="ECO:0000256" key="1">
    <source>
        <dbReference type="SAM" id="Phobius"/>
    </source>
</evidence>
<gene>
    <name evidence="2" type="ORF">B7O87_02950</name>
</gene>
<dbReference type="RefSeq" id="WP_009344544.1">
    <property type="nucleotide sequence ID" value="NZ_NBYN01000010.1"/>
</dbReference>
<keyword evidence="1" id="KW-0812">Transmembrane</keyword>
<dbReference type="AlphaFoldDB" id="A0A1X4GBH3"/>
<comment type="caution">
    <text evidence="2">The sequence shown here is derived from an EMBL/GenBank/DDBJ whole genome shotgun (WGS) entry which is preliminary data.</text>
</comment>
<organism evidence="2 3">
    <name type="scientific">Cylindrospermopsis raciborskii CENA303</name>
    <dbReference type="NCBI Taxonomy" id="1170769"/>
    <lineage>
        <taxon>Bacteria</taxon>
        <taxon>Bacillati</taxon>
        <taxon>Cyanobacteriota</taxon>
        <taxon>Cyanophyceae</taxon>
        <taxon>Nostocales</taxon>
        <taxon>Aphanizomenonaceae</taxon>
        <taxon>Cylindrospermopsis</taxon>
    </lineage>
</organism>
<proteinExistence type="predicted"/>
<protein>
    <submittedName>
        <fullName evidence="2">Uncharacterized protein</fullName>
    </submittedName>
</protein>